<organism evidence="3 4">
    <name type="scientific">Rhodobium gokarnense</name>
    <dbReference type="NCBI Taxonomy" id="364296"/>
    <lineage>
        <taxon>Bacteria</taxon>
        <taxon>Pseudomonadati</taxon>
        <taxon>Pseudomonadota</taxon>
        <taxon>Alphaproteobacteria</taxon>
        <taxon>Hyphomicrobiales</taxon>
        <taxon>Rhodobiaceae</taxon>
        <taxon>Rhodobium</taxon>
    </lineage>
</organism>
<sequence length="468" mass="50781">MLWHHHKDALVRHARRFVRDTEGNFAVIFAACLLPLLLMIGMATDYTYSSRIRNDLQVAVDAATLAATKAASAGETDLAELKRVANESLHANFTDGTADDIEIVVTFDPDTGAVKVVANTKTNTAFMKLAHFDTLDIQVEAEAVAAGANAEVAMVLDVTGSMGGSKISNLKTAAKDLVDTLLEADGEDKGIKVSMVPYAYSVNIGKDAKSKVVDPAGDDWEGFLENLADVLGVDPDDDGHDNGWGGRWSWGGGWDYRTEEEIYYDDVVDKKAFRDTYSCVTERGGAEKLKDDDDLVGSPILDMTRNCPNTEVVPLTTNPSKLKTKINTLNANGGTAGHIGLAWGWYTISPTLADTFWPSNQYSPAPYEADASQDEKTLKVLVLMTDGEFNTQYLGDSSRNQALDLCDSIKAKDVLVYTVGFQAPSSALQMLKQCATKTSYFFDANSGSELIAAFNKIAAETKKMRLSM</sequence>
<evidence type="ECO:0000256" key="1">
    <source>
        <dbReference type="SAM" id="Phobius"/>
    </source>
</evidence>
<evidence type="ECO:0000313" key="3">
    <source>
        <dbReference type="EMBL" id="MCW2309606.1"/>
    </source>
</evidence>
<name>A0ABT3HGT1_9HYPH</name>
<keyword evidence="4" id="KW-1185">Reference proteome</keyword>
<dbReference type="Pfam" id="PF13400">
    <property type="entry name" value="Tad"/>
    <property type="match status" value="1"/>
</dbReference>
<keyword evidence="1" id="KW-1133">Transmembrane helix</keyword>
<dbReference type="EMBL" id="JAOQNS010000013">
    <property type="protein sequence ID" value="MCW2309606.1"/>
    <property type="molecule type" value="Genomic_DNA"/>
</dbReference>
<accession>A0ABT3HGT1</accession>
<feature type="domain" description="VWFA" evidence="2">
    <location>
        <begin position="151"/>
        <end position="457"/>
    </location>
</feature>
<proteinExistence type="predicted"/>
<dbReference type="InterPro" id="IPR028087">
    <property type="entry name" value="Tad_N"/>
</dbReference>
<reference evidence="4" key="1">
    <citation type="submission" date="2023-07" db="EMBL/GenBank/DDBJ databases">
        <title>Genome sequencing of Purple Non-Sulfur Bacteria from various extreme environments.</title>
        <authorList>
            <person name="Mayer M."/>
        </authorList>
    </citation>
    <scope>NUCLEOTIDE SEQUENCE [LARGE SCALE GENOMIC DNA]</scope>
    <source>
        <strain evidence="4">DSM 17935</strain>
    </source>
</reference>
<keyword evidence="1" id="KW-0812">Transmembrane</keyword>
<keyword evidence="1" id="KW-0472">Membrane</keyword>
<dbReference type="SUPFAM" id="SSF53300">
    <property type="entry name" value="vWA-like"/>
    <property type="match status" value="1"/>
</dbReference>
<protein>
    <submittedName>
        <fullName evidence="3">Flp pilus assembly protein TadG</fullName>
    </submittedName>
</protein>
<evidence type="ECO:0000259" key="2">
    <source>
        <dbReference type="PROSITE" id="PS50234"/>
    </source>
</evidence>
<dbReference type="PROSITE" id="PS50234">
    <property type="entry name" value="VWFA"/>
    <property type="match status" value="1"/>
</dbReference>
<dbReference type="Proteomes" id="UP001209755">
    <property type="component" value="Unassembled WGS sequence"/>
</dbReference>
<dbReference type="InterPro" id="IPR036465">
    <property type="entry name" value="vWFA_dom_sf"/>
</dbReference>
<gene>
    <name evidence="3" type="ORF">M2319_003962</name>
</gene>
<dbReference type="RefSeq" id="WP_264603179.1">
    <property type="nucleotide sequence ID" value="NZ_JAOQNS010000013.1"/>
</dbReference>
<comment type="caution">
    <text evidence="3">The sequence shown here is derived from an EMBL/GenBank/DDBJ whole genome shotgun (WGS) entry which is preliminary data.</text>
</comment>
<dbReference type="Gene3D" id="3.40.50.410">
    <property type="entry name" value="von Willebrand factor, type A domain"/>
    <property type="match status" value="2"/>
</dbReference>
<feature type="transmembrane region" description="Helical" evidence="1">
    <location>
        <begin position="25"/>
        <end position="44"/>
    </location>
</feature>
<evidence type="ECO:0000313" key="4">
    <source>
        <dbReference type="Proteomes" id="UP001209755"/>
    </source>
</evidence>
<dbReference type="InterPro" id="IPR002035">
    <property type="entry name" value="VWF_A"/>
</dbReference>